<protein>
    <submittedName>
        <fullName evidence="6">MBL fold metallo-hydrolase</fullName>
    </submittedName>
</protein>
<evidence type="ECO:0000256" key="4">
    <source>
        <dbReference type="ARBA" id="ARBA00022833"/>
    </source>
</evidence>
<keyword evidence="2" id="KW-0479">Metal-binding</keyword>
<dbReference type="PANTHER" id="PTHR42978">
    <property type="entry name" value="QUORUM-QUENCHING LACTONASE YTNP-RELATED-RELATED"/>
    <property type="match status" value="1"/>
</dbReference>
<dbReference type="GO" id="GO:0016787">
    <property type="term" value="F:hydrolase activity"/>
    <property type="evidence" value="ECO:0007669"/>
    <property type="project" value="UniProtKB-KW"/>
</dbReference>
<evidence type="ECO:0000313" key="7">
    <source>
        <dbReference type="Proteomes" id="UP000275012"/>
    </source>
</evidence>
<sequence length="296" mass="33017">MKLWSILGNSQKLDGGAMFGNAPREMWRKWIPADELNRIPLACRALLAAPLAGKTVLFETGIGAFFEPKLRERYGVREERHVLLDSLREAGFGHEDIDVVVLSHLHFDHAGGLLAPWAEGRPPALLFPNATFVVSRGCWQRAREPHPRDRASFIPELNDLLEASGRLEIVDGAHCRALGETVRFHYSQGHTPGLMLAEIVGPEWVDGEARGGVAFCADLIPGRPWVHVPITMGYDRNAELLIDEKRVFLEEMLARDVHLYFTHDPDCALARVTRDARGRFGTTHEVAELKARALAA</sequence>
<dbReference type="AlphaFoldDB" id="A0A3M2I527"/>
<dbReference type="Proteomes" id="UP000275012">
    <property type="component" value="Unassembled WGS sequence"/>
</dbReference>
<reference evidence="6 7" key="1">
    <citation type="submission" date="2018-10" db="EMBL/GenBank/DDBJ databases">
        <title>Proposal of Lysobacter pythonis sp. nov. isolated from royal pythons (Python regius).</title>
        <authorList>
            <person name="Hans-Juergen B."/>
            <person name="Huptas C."/>
            <person name="Sandra B."/>
            <person name="Igor L."/>
            <person name="Joachim S."/>
            <person name="Siegfried S."/>
            <person name="Mareike W."/>
            <person name="Peter K."/>
        </authorList>
    </citation>
    <scope>NUCLEOTIDE SEQUENCE [LARGE SCALE GENOMIC DNA]</scope>
    <source>
        <strain evidence="6 7">4284/11</strain>
    </source>
</reference>
<organism evidence="6 7">
    <name type="scientific">Solilutibacter pythonis</name>
    <dbReference type="NCBI Taxonomy" id="2483112"/>
    <lineage>
        <taxon>Bacteria</taxon>
        <taxon>Pseudomonadati</taxon>
        <taxon>Pseudomonadota</taxon>
        <taxon>Gammaproteobacteria</taxon>
        <taxon>Lysobacterales</taxon>
        <taxon>Lysobacteraceae</taxon>
        <taxon>Solilutibacter</taxon>
    </lineage>
</organism>
<proteinExistence type="inferred from homology"/>
<dbReference type="EMBL" id="RFLY01000005">
    <property type="protein sequence ID" value="RMH93577.1"/>
    <property type="molecule type" value="Genomic_DNA"/>
</dbReference>
<evidence type="ECO:0000256" key="2">
    <source>
        <dbReference type="ARBA" id="ARBA00022723"/>
    </source>
</evidence>
<name>A0A3M2I527_9GAMM</name>
<comment type="caution">
    <text evidence="6">The sequence shown here is derived from an EMBL/GenBank/DDBJ whole genome shotgun (WGS) entry which is preliminary data.</text>
</comment>
<dbReference type="GO" id="GO:0046872">
    <property type="term" value="F:metal ion binding"/>
    <property type="evidence" value="ECO:0007669"/>
    <property type="project" value="UniProtKB-KW"/>
</dbReference>
<evidence type="ECO:0000313" key="6">
    <source>
        <dbReference type="EMBL" id="RMH93577.1"/>
    </source>
</evidence>
<dbReference type="SMART" id="SM00849">
    <property type="entry name" value="Lactamase_B"/>
    <property type="match status" value="1"/>
</dbReference>
<dbReference type="CDD" id="cd16281">
    <property type="entry name" value="metallo-hydrolase-like_MBL-fold"/>
    <property type="match status" value="1"/>
</dbReference>
<evidence type="ECO:0000256" key="3">
    <source>
        <dbReference type="ARBA" id="ARBA00022801"/>
    </source>
</evidence>
<keyword evidence="3 6" id="KW-0378">Hydrolase</keyword>
<dbReference type="OrthoDB" id="5443440at2"/>
<dbReference type="PANTHER" id="PTHR42978:SF6">
    <property type="entry name" value="QUORUM-QUENCHING LACTONASE YTNP-RELATED"/>
    <property type="match status" value="1"/>
</dbReference>
<evidence type="ECO:0000259" key="5">
    <source>
        <dbReference type="SMART" id="SM00849"/>
    </source>
</evidence>
<dbReference type="SUPFAM" id="SSF56281">
    <property type="entry name" value="Metallo-hydrolase/oxidoreductase"/>
    <property type="match status" value="1"/>
</dbReference>
<comment type="similarity">
    <text evidence="1">Belongs to the metallo-beta-lactamase superfamily.</text>
</comment>
<keyword evidence="4" id="KW-0862">Zinc</keyword>
<dbReference type="Gene3D" id="3.60.15.10">
    <property type="entry name" value="Ribonuclease Z/Hydroxyacylglutathione hydrolase-like"/>
    <property type="match status" value="1"/>
</dbReference>
<accession>A0A3M2I527</accession>
<keyword evidence="7" id="KW-1185">Reference proteome</keyword>
<dbReference type="RefSeq" id="WP_122101025.1">
    <property type="nucleotide sequence ID" value="NZ_RFLY01000005.1"/>
</dbReference>
<gene>
    <name evidence="6" type="ORF">EBB59_04870</name>
</gene>
<dbReference type="Pfam" id="PF00753">
    <property type="entry name" value="Lactamase_B"/>
    <property type="match status" value="1"/>
</dbReference>
<dbReference type="InterPro" id="IPR001279">
    <property type="entry name" value="Metallo-B-lactamas"/>
</dbReference>
<dbReference type="InterPro" id="IPR036866">
    <property type="entry name" value="RibonucZ/Hydroxyglut_hydro"/>
</dbReference>
<feature type="domain" description="Metallo-beta-lactamase" evidence="5">
    <location>
        <begin position="42"/>
        <end position="263"/>
    </location>
</feature>
<evidence type="ECO:0000256" key="1">
    <source>
        <dbReference type="ARBA" id="ARBA00007749"/>
    </source>
</evidence>
<dbReference type="InterPro" id="IPR051013">
    <property type="entry name" value="MBL_superfamily_lactonases"/>
</dbReference>